<feature type="transmembrane region" description="Helical" evidence="3">
    <location>
        <begin position="46"/>
        <end position="63"/>
    </location>
</feature>
<name>A0A933L478_9HYPH</name>
<evidence type="ECO:0000259" key="4">
    <source>
        <dbReference type="PROSITE" id="PS50887"/>
    </source>
</evidence>
<dbReference type="EC" id="2.7.7.65" evidence="1"/>
<organism evidence="5 6">
    <name type="scientific">Devosia nanyangense</name>
    <dbReference type="NCBI Taxonomy" id="1228055"/>
    <lineage>
        <taxon>Bacteria</taxon>
        <taxon>Pseudomonadati</taxon>
        <taxon>Pseudomonadota</taxon>
        <taxon>Alphaproteobacteria</taxon>
        <taxon>Hyphomicrobiales</taxon>
        <taxon>Devosiaceae</taxon>
        <taxon>Devosia</taxon>
    </lineage>
</organism>
<sequence length="282" mass="30917">MTAAQKRIVGKAAGTTAVAVVAALAVFIISRWITGGTIDERDWLETILIPIVVGMPIACYVFAQAEKLQSAYMELAELNAVTERAHQQLKEAHEIIAFAARYDKMTGLLNREHFLDAVRAAHQAGERDVLLIIDADHFKRINDRYGHMKGDEALITIANSIRQAVRVQDEVGRLGGEEFGVLLKNAFSSTAVDLAENIRRHVSESLFCGSRDGAPVALTVSIGGATLADFPQGLTEVLAQADGCLYRAKRAGRNRVEFDTTLVQLVQSMARQDERKQQSTKN</sequence>
<dbReference type="GO" id="GO:0043709">
    <property type="term" value="P:cell adhesion involved in single-species biofilm formation"/>
    <property type="evidence" value="ECO:0007669"/>
    <property type="project" value="TreeGrafter"/>
</dbReference>
<accession>A0A933L478</accession>
<dbReference type="PROSITE" id="PS50887">
    <property type="entry name" value="GGDEF"/>
    <property type="match status" value="1"/>
</dbReference>
<dbReference type="GO" id="GO:0005886">
    <property type="term" value="C:plasma membrane"/>
    <property type="evidence" value="ECO:0007669"/>
    <property type="project" value="TreeGrafter"/>
</dbReference>
<evidence type="ECO:0000256" key="2">
    <source>
        <dbReference type="ARBA" id="ARBA00034247"/>
    </source>
</evidence>
<proteinExistence type="predicted"/>
<evidence type="ECO:0000256" key="1">
    <source>
        <dbReference type="ARBA" id="ARBA00012528"/>
    </source>
</evidence>
<feature type="domain" description="GGDEF" evidence="4">
    <location>
        <begin position="126"/>
        <end position="261"/>
    </location>
</feature>
<dbReference type="Gene3D" id="3.30.70.270">
    <property type="match status" value="1"/>
</dbReference>
<dbReference type="InterPro" id="IPR043128">
    <property type="entry name" value="Rev_trsase/Diguanyl_cyclase"/>
</dbReference>
<dbReference type="SUPFAM" id="SSF55073">
    <property type="entry name" value="Nucleotide cyclase"/>
    <property type="match status" value="1"/>
</dbReference>
<feature type="transmembrane region" description="Helical" evidence="3">
    <location>
        <begin position="12"/>
        <end position="34"/>
    </location>
</feature>
<dbReference type="CDD" id="cd01949">
    <property type="entry name" value="GGDEF"/>
    <property type="match status" value="1"/>
</dbReference>
<keyword evidence="3" id="KW-0812">Transmembrane</keyword>
<dbReference type="InterPro" id="IPR050469">
    <property type="entry name" value="Diguanylate_Cyclase"/>
</dbReference>
<dbReference type="PANTHER" id="PTHR45138">
    <property type="entry name" value="REGULATORY COMPONENTS OF SENSORY TRANSDUCTION SYSTEM"/>
    <property type="match status" value="1"/>
</dbReference>
<protein>
    <recommendedName>
        <fullName evidence="1">diguanylate cyclase</fullName>
        <ecNumber evidence="1">2.7.7.65</ecNumber>
    </recommendedName>
</protein>
<dbReference type="FunFam" id="3.30.70.270:FF:000001">
    <property type="entry name" value="Diguanylate cyclase domain protein"/>
    <property type="match status" value="1"/>
</dbReference>
<dbReference type="SMART" id="SM00267">
    <property type="entry name" value="GGDEF"/>
    <property type="match status" value="1"/>
</dbReference>
<dbReference type="PANTHER" id="PTHR45138:SF9">
    <property type="entry name" value="DIGUANYLATE CYCLASE DGCM-RELATED"/>
    <property type="match status" value="1"/>
</dbReference>
<dbReference type="EMBL" id="JACRAF010000052">
    <property type="protein sequence ID" value="MBI4923341.1"/>
    <property type="molecule type" value="Genomic_DNA"/>
</dbReference>
<reference evidence="5" key="1">
    <citation type="submission" date="2020-07" db="EMBL/GenBank/DDBJ databases">
        <title>Huge and variable diversity of episymbiotic CPR bacteria and DPANN archaea in groundwater ecosystems.</title>
        <authorList>
            <person name="He C.Y."/>
            <person name="Keren R."/>
            <person name="Whittaker M."/>
            <person name="Farag I.F."/>
            <person name="Doudna J."/>
            <person name="Cate J.H.D."/>
            <person name="Banfield J.F."/>
        </authorList>
    </citation>
    <scope>NUCLEOTIDE SEQUENCE</scope>
    <source>
        <strain evidence="5">NC_groundwater_1586_Pr3_B-0.1um_66_15</strain>
    </source>
</reference>
<keyword evidence="3" id="KW-1133">Transmembrane helix</keyword>
<dbReference type="InterPro" id="IPR029787">
    <property type="entry name" value="Nucleotide_cyclase"/>
</dbReference>
<dbReference type="InterPro" id="IPR000160">
    <property type="entry name" value="GGDEF_dom"/>
</dbReference>
<comment type="catalytic activity">
    <reaction evidence="2">
        <text>2 GTP = 3',3'-c-di-GMP + 2 diphosphate</text>
        <dbReference type="Rhea" id="RHEA:24898"/>
        <dbReference type="ChEBI" id="CHEBI:33019"/>
        <dbReference type="ChEBI" id="CHEBI:37565"/>
        <dbReference type="ChEBI" id="CHEBI:58805"/>
        <dbReference type="EC" id="2.7.7.65"/>
    </reaction>
</comment>
<evidence type="ECO:0000313" key="6">
    <source>
        <dbReference type="Proteomes" id="UP000782610"/>
    </source>
</evidence>
<keyword evidence="3" id="KW-0472">Membrane</keyword>
<gene>
    <name evidence="5" type="ORF">HY834_16490</name>
</gene>
<comment type="caution">
    <text evidence="5">The sequence shown here is derived from an EMBL/GenBank/DDBJ whole genome shotgun (WGS) entry which is preliminary data.</text>
</comment>
<evidence type="ECO:0000256" key="3">
    <source>
        <dbReference type="SAM" id="Phobius"/>
    </source>
</evidence>
<dbReference type="Pfam" id="PF00990">
    <property type="entry name" value="GGDEF"/>
    <property type="match status" value="1"/>
</dbReference>
<dbReference type="AlphaFoldDB" id="A0A933L478"/>
<dbReference type="Proteomes" id="UP000782610">
    <property type="component" value="Unassembled WGS sequence"/>
</dbReference>
<dbReference type="GO" id="GO:0052621">
    <property type="term" value="F:diguanylate cyclase activity"/>
    <property type="evidence" value="ECO:0007669"/>
    <property type="project" value="UniProtKB-EC"/>
</dbReference>
<dbReference type="GO" id="GO:1902201">
    <property type="term" value="P:negative regulation of bacterial-type flagellum-dependent cell motility"/>
    <property type="evidence" value="ECO:0007669"/>
    <property type="project" value="TreeGrafter"/>
</dbReference>
<dbReference type="NCBIfam" id="TIGR00254">
    <property type="entry name" value="GGDEF"/>
    <property type="match status" value="1"/>
</dbReference>
<evidence type="ECO:0000313" key="5">
    <source>
        <dbReference type="EMBL" id="MBI4923341.1"/>
    </source>
</evidence>